<name>A0A0J0XHL2_9TREE</name>
<evidence type="ECO:0000256" key="1">
    <source>
        <dbReference type="SAM" id="MobiDB-lite"/>
    </source>
</evidence>
<evidence type="ECO:0000313" key="3">
    <source>
        <dbReference type="Proteomes" id="UP000053611"/>
    </source>
</evidence>
<dbReference type="GeneID" id="28987469"/>
<proteinExistence type="predicted"/>
<dbReference type="EMBL" id="KQ087233">
    <property type="protein sequence ID" value="KLT40553.1"/>
    <property type="molecule type" value="Genomic_DNA"/>
</dbReference>
<feature type="compositionally biased region" description="Pro residues" evidence="1">
    <location>
        <begin position="210"/>
        <end position="221"/>
    </location>
</feature>
<dbReference type="STRING" id="879819.A0A0J0XHL2"/>
<sequence>MPRLSPMHRSSFTPTPRRVAVLCYCEWSPQQLSPHAGHAPHSPLHALTLLSSLFPRSSHRVRALLDPSLVDIKSLLRLTNSSPRLIVTLTHPLSLFTPHPSPPPPPPPSSCSPSSSPSSLFSLSAPTPRAIRPVRRPAPVPTARAPPARLPTVPPTAVPRTVPPTPPRALRVAPTPPAPLVPTLLSSPRPLPPAPQVPAALPAPRVQSPARPPPLPHPPAP</sequence>
<dbReference type="RefSeq" id="XP_018277044.1">
    <property type="nucleotide sequence ID" value="XM_018426866.1"/>
</dbReference>
<organism evidence="2 3">
    <name type="scientific">Cutaneotrichosporon oleaginosum</name>
    <dbReference type="NCBI Taxonomy" id="879819"/>
    <lineage>
        <taxon>Eukaryota</taxon>
        <taxon>Fungi</taxon>
        <taxon>Dikarya</taxon>
        <taxon>Basidiomycota</taxon>
        <taxon>Agaricomycotina</taxon>
        <taxon>Tremellomycetes</taxon>
        <taxon>Trichosporonales</taxon>
        <taxon>Trichosporonaceae</taxon>
        <taxon>Cutaneotrichosporon</taxon>
    </lineage>
</organism>
<dbReference type="AlphaFoldDB" id="A0A0J0XHL2"/>
<feature type="compositionally biased region" description="Pro residues" evidence="1">
    <location>
        <begin position="99"/>
        <end position="110"/>
    </location>
</feature>
<protein>
    <submittedName>
        <fullName evidence="2">Uncharacterized protein</fullName>
    </submittedName>
</protein>
<evidence type="ECO:0000313" key="2">
    <source>
        <dbReference type="EMBL" id="KLT40553.1"/>
    </source>
</evidence>
<gene>
    <name evidence="2" type="ORF">CC85DRAFT_329834</name>
</gene>
<reference evidence="2 3" key="1">
    <citation type="submission" date="2015-03" db="EMBL/GenBank/DDBJ databases">
        <title>Genomics and transcriptomics of the oil-accumulating basidiomycete yeast T. oleaginosus allow insights into substrate utilization and the diverse evolutionary trajectories of mating systems in fungi.</title>
        <authorList>
            <consortium name="DOE Joint Genome Institute"/>
            <person name="Kourist R."/>
            <person name="Kracht O."/>
            <person name="Bracharz F."/>
            <person name="Lipzen A."/>
            <person name="Nolan M."/>
            <person name="Ohm R."/>
            <person name="Grigoriev I."/>
            <person name="Sun S."/>
            <person name="Heitman J."/>
            <person name="Bruck T."/>
            <person name="Nowrousian M."/>
        </authorList>
    </citation>
    <scope>NUCLEOTIDE SEQUENCE [LARGE SCALE GENOMIC DNA]</scope>
    <source>
        <strain evidence="2 3">IBC0246</strain>
    </source>
</reference>
<feature type="region of interest" description="Disordered" evidence="1">
    <location>
        <begin position="97"/>
        <end position="221"/>
    </location>
</feature>
<accession>A0A0J0XHL2</accession>
<keyword evidence="3" id="KW-1185">Reference proteome</keyword>
<feature type="compositionally biased region" description="Low complexity" evidence="1">
    <location>
        <begin position="197"/>
        <end position="209"/>
    </location>
</feature>
<feature type="compositionally biased region" description="Pro residues" evidence="1">
    <location>
        <begin position="148"/>
        <end position="167"/>
    </location>
</feature>
<dbReference type="Proteomes" id="UP000053611">
    <property type="component" value="Unassembled WGS sequence"/>
</dbReference>
<feature type="compositionally biased region" description="Low complexity" evidence="1">
    <location>
        <begin position="111"/>
        <end position="131"/>
    </location>
</feature>